<dbReference type="PROSITE" id="PS50878">
    <property type="entry name" value="RT_POL"/>
    <property type="match status" value="1"/>
</dbReference>
<dbReference type="Gene3D" id="3.30.70.270">
    <property type="match status" value="1"/>
</dbReference>
<feature type="domain" description="Reverse transcriptase" evidence="1">
    <location>
        <begin position="1"/>
        <end position="162"/>
    </location>
</feature>
<dbReference type="SUPFAM" id="SSF56672">
    <property type="entry name" value="DNA/RNA polymerases"/>
    <property type="match status" value="1"/>
</dbReference>
<organism evidence="2 3">
    <name type="scientific">Platanthera zijinensis</name>
    <dbReference type="NCBI Taxonomy" id="2320716"/>
    <lineage>
        <taxon>Eukaryota</taxon>
        <taxon>Viridiplantae</taxon>
        <taxon>Streptophyta</taxon>
        <taxon>Embryophyta</taxon>
        <taxon>Tracheophyta</taxon>
        <taxon>Spermatophyta</taxon>
        <taxon>Magnoliopsida</taxon>
        <taxon>Liliopsida</taxon>
        <taxon>Asparagales</taxon>
        <taxon>Orchidaceae</taxon>
        <taxon>Orchidoideae</taxon>
        <taxon>Orchideae</taxon>
        <taxon>Orchidinae</taxon>
        <taxon>Platanthera</taxon>
    </lineage>
</organism>
<dbReference type="AlphaFoldDB" id="A0AAP0C0A0"/>
<comment type="caution">
    <text evidence="2">The sequence shown here is derived from an EMBL/GenBank/DDBJ whole genome shotgun (WGS) entry which is preliminary data.</text>
</comment>
<evidence type="ECO:0000259" key="1">
    <source>
        <dbReference type="PROSITE" id="PS50878"/>
    </source>
</evidence>
<dbReference type="Pfam" id="PF00078">
    <property type="entry name" value="RVT_1"/>
    <property type="match status" value="1"/>
</dbReference>
<dbReference type="EMBL" id="JBBWWQ010000001">
    <property type="protein sequence ID" value="KAK8956708.1"/>
    <property type="molecule type" value="Genomic_DNA"/>
</dbReference>
<name>A0AAP0C0A0_9ASPA</name>
<accession>A0AAP0C0A0</accession>
<dbReference type="InterPro" id="IPR043502">
    <property type="entry name" value="DNA/RNA_pol_sf"/>
</dbReference>
<dbReference type="CDD" id="cd01647">
    <property type="entry name" value="RT_LTR"/>
    <property type="match status" value="1"/>
</dbReference>
<keyword evidence="3" id="KW-1185">Reference proteome</keyword>
<dbReference type="InterPro" id="IPR053134">
    <property type="entry name" value="RNA-dir_DNA_polymerase"/>
</dbReference>
<dbReference type="InterPro" id="IPR000477">
    <property type="entry name" value="RT_dom"/>
</dbReference>
<protein>
    <recommendedName>
        <fullName evidence="1">Reverse transcriptase domain-containing protein</fullName>
    </recommendedName>
</protein>
<reference evidence="2 3" key="1">
    <citation type="journal article" date="2022" name="Nat. Plants">
        <title>Genomes of leafy and leafless Platanthera orchids illuminate the evolution of mycoheterotrophy.</title>
        <authorList>
            <person name="Li M.H."/>
            <person name="Liu K.W."/>
            <person name="Li Z."/>
            <person name="Lu H.C."/>
            <person name="Ye Q.L."/>
            <person name="Zhang D."/>
            <person name="Wang J.Y."/>
            <person name="Li Y.F."/>
            <person name="Zhong Z.M."/>
            <person name="Liu X."/>
            <person name="Yu X."/>
            <person name="Liu D.K."/>
            <person name="Tu X.D."/>
            <person name="Liu B."/>
            <person name="Hao Y."/>
            <person name="Liao X.Y."/>
            <person name="Jiang Y.T."/>
            <person name="Sun W.H."/>
            <person name="Chen J."/>
            <person name="Chen Y.Q."/>
            <person name="Ai Y."/>
            <person name="Zhai J.W."/>
            <person name="Wu S.S."/>
            <person name="Zhou Z."/>
            <person name="Hsiao Y.Y."/>
            <person name="Wu W.L."/>
            <person name="Chen Y.Y."/>
            <person name="Lin Y.F."/>
            <person name="Hsu J.L."/>
            <person name="Li C.Y."/>
            <person name="Wang Z.W."/>
            <person name="Zhao X."/>
            <person name="Zhong W.Y."/>
            <person name="Ma X.K."/>
            <person name="Ma L."/>
            <person name="Huang J."/>
            <person name="Chen G.Z."/>
            <person name="Huang M.Z."/>
            <person name="Huang L."/>
            <person name="Peng D.H."/>
            <person name="Luo Y.B."/>
            <person name="Zou S.Q."/>
            <person name="Chen S.P."/>
            <person name="Lan S."/>
            <person name="Tsai W.C."/>
            <person name="Van de Peer Y."/>
            <person name="Liu Z.J."/>
        </authorList>
    </citation>
    <scope>NUCLEOTIDE SEQUENCE [LARGE SCALE GENOMIC DNA]</scope>
    <source>
        <strain evidence="2">Lor287</strain>
    </source>
</reference>
<sequence>MVKKPGRKWRMCVDFTRLNKACPKDFYPLPRIDLLVDSAVGYPFMSFLDAFSGYHQIRMHKPDIPRTSFITNDGCYCYLVMPFGLKNAGATYQRMMDHVFKEQKSRNLEVYVDDLLIKSRSLPQHLTDLAETFSTLRGHKIKLNPLKCIFGASKGKFLGHLLTPEGLAPNPDKVKAILDMAPPRSPKEVQ</sequence>
<dbReference type="Proteomes" id="UP001418222">
    <property type="component" value="Unassembled WGS sequence"/>
</dbReference>
<dbReference type="PANTHER" id="PTHR24559">
    <property type="entry name" value="TRANSPOSON TY3-I GAG-POL POLYPROTEIN"/>
    <property type="match status" value="1"/>
</dbReference>
<evidence type="ECO:0000313" key="2">
    <source>
        <dbReference type="EMBL" id="KAK8956708.1"/>
    </source>
</evidence>
<gene>
    <name evidence="2" type="ORF">KSP39_PZI001094</name>
</gene>
<evidence type="ECO:0000313" key="3">
    <source>
        <dbReference type="Proteomes" id="UP001418222"/>
    </source>
</evidence>
<dbReference type="InterPro" id="IPR043128">
    <property type="entry name" value="Rev_trsase/Diguanyl_cyclase"/>
</dbReference>
<dbReference type="Gene3D" id="3.10.10.10">
    <property type="entry name" value="HIV Type 1 Reverse Transcriptase, subunit A, domain 1"/>
    <property type="match status" value="1"/>
</dbReference>
<proteinExistence type="predicted"/>
<dbReference type="PANTHER" id="PTHR24559:SF430">
    <property type="entry name" value="RNA-DIRECTED DNA POLYMERASE"/>
    <property type="match status" value="1"/>
</dbReference>